<feature type="transmembrane region" description="Helical" evidence="1">
    <location>
        <begin position="81"/>
        <end position="101"/>
    </location>
</feature>
<dbReference type="Pfam" id="PF10067">
    <property type="entry name" value="DUF2306"/>
    <property type="match status" value="1"/>
</dbReference>
<proteinExistence type="predicted"/>
<keyword evidence="1" id="KW-0812">Transmembrane</keyword>
<keyword evidence="1" id="KW-1133">Transmembrane helix</keyword>
<reference evidence="2 3" key="1">
    <citation type="submission" date="2017-05" db="EMBL/GenBank/DDBJ databases">
        <authorList>
            <person name="Song R."/>
            <person name="Chenine A.L."/>
            <person name="Ruprecht R.M."/>
        </authorList>
    </citation>
    <scope>NUCLEOTIDE SEQUENCE [LARGE SCALE GENOMIC DNA]</scope>
    <source>
        <strain evidence="2 3">CECT 8663</strain>
    </source>
</reference>
<feature type="transmembrane region" description="Helical" evidence="1">
    <location>
        <begin position="145"/>
        <end position="170"/>
    </location>
</feature>
<feature type="transmembrane region" description="Helical" evidence="1">
    <location>
        <begin position="107"/>
        <end position="133"/>
    </location>
</feature>
<evidence type="ECO:0008006" key="4">
    <source>
        <dbReference type="Google" id="ProtNLM"/>
    </source>
</evidence>
<dbReference type="OrthoDB" id="8759010at2"/>
<accession>A0A238KU94</accession>
<feature type="transmembrane region" description="Helical" evidence="1">
    <location>
        <begin position="49"/>
        <end position="69"/>
    </location>
</feature>
<dbReference type="EMBL" id="FXYH01000013">
    <property type="protein sequence ID" value="SMX46287.1"/>
    <property type="molecule type" value="Genomic_DNA"/>
</dbReference>
<dbReference type="AlphaFoldDB" id="A0A238KU94"/>
<organism evidence="2 3">
    <name type="scientific">Pelagimonas varians</name>
    <dbReference type="NCBI Taxonomy" id="696760"/>
    <lineage>
        <taxon>Bacteria</taxon>
        <taxon>Pseudomonadati</taxon>
        <taxon>Pseudomonadota</taxon>
        <taxon>Alphaproteobacteria</taxon>
        <taxon>Rhodobacterales</taxon>
        <taxon>Roseobacteraceae</taxon>
        <taxon>Pelagimonas</taxon>
    </lineage>
</organism>
<dbReference type="Proteomes" id="UP000220836">
    <property type="component" value="Unassembled WGS sequence"/>
</dbReference>
<sequence>MPAFSKLNSILLWTFSLLVALVSWRFMVFGVDVSMPAMVHHLDGAKLAFYIHIICAPIALAILPFQLSPKLRKTRLGLHRWLGRVYGVAILLAGVAGLIIAPDAATATGAVAGLGFFLLSAAWLVTTGLAIWHAIGRRVVQHRQWIIRSAALTLAAVTLRIEMPLLIWGFGFETGYQSVAWLCWVPNLVLAEWYLRRQPWGVAA</sequence>
<keyword evidence="3" id="KW-1185">Reference proteome</keyword>
<dbReference type="InterPro" id="IPR018750">
    <property type="entry name" value="DUF2306_membrane"/>
</dbReference>
<protein>
    <recommendedName>
        <fullName evidence="4">Membrane protein (DUF2306)</fullName>
    </recommendedName>
</protein>
<keyword evidence="1" id="KW-0472">Membrane</keyword>
<dbReference type="RefSeq" id="WP_097805696.1">
    <property type="nucleotide sequence ID" value="NZ_FXYH01000013.1"/>
</dbReference>
<evidence type="ECO:0000313" key="3">
    <source>
        <dbReference type="Proteomes" id="UP000220836"/>
    </source>
</evidence>
<gene>
    <name evidence="2" type="ORF">PEV8663_03211</name>
</gene>
<evidence type="ECO:0000256" key="1">
    <source>
        <dbReference type="SAM" id="Phobius"/>
    </source>
</evidence>
<name>A0A238KU94_9RHOB</name>
<evidence type="ECO:0000313" key="2">
    <source>
        <dbReference type="EMBL" id="SMX46287.1"/>
    </source>
</evidence>